<organism evidence="1 2">
    <name type="scientific">Cotesia glomerata</name>
    <name type="common">Lepidopteran parasitic wasp</name>
    <name type="synonym">Apanteles glomeratus</name>
    <dbReference type="NCBI Taxonomy" id="32391"/>
    <lineage>
        <taxon>Eukaryota</taxon>
        <taxon>Metazoa</taxon>
        <taxon>Ecdysozoa</taxon>
        <taxon>Arthropoda</taxon>
        <taxon>Hexapoda</taxon>
        <taxon>Insecta</taxon>
        <taxon>Pterygota</taxon>
        <taxon>Neoptera</taxon>
        <taxon>Endopterygota</taxon>
        <taxon>Hymenoptera</taxon>
        <taxon>Apocrita</taxon>
        <taxon>Ichneumonoidea</taxon>
        <taxon>Braconidae</taxon>
        <taxon>Microgastrinae</taxon>
        <taxon>Cotesia</taxon>
    </lineage>
</organism>
<dbReference type="AlphaFoldDB" id="A0AAV7I7S7"/>
<name>A0AAV7I7S7_COTGL</name>
<accession>A0AAV7I7S7</accession>
<gene>
    <name evidence="1" type="ORF">KQX54_006532</name>
</gene>
<evidence type="ECO:0000313" key="1">
    <source>
        <dbReference type="EMBL" id="KAH0546096.1"/>
    </source>
</evidence>
<proteinExistence type="predicted"/>
<sequence>MTIITRVSPARVPPEEDSRFFRAFQSWPLSFISTEKDSCSVLLPLIRLLLLIISHTAIPGNREKHDLHLQKRITVPGTEKETEILFLFLPQEALDRSYLFSHPGRRRRMRFIDGMPEAAVQQDDQRQQIKVTSFASSTEDDRDRWIRWQAYAVIGNQGKPDCIGPLVRQFLTDTLYRATKPEMILCLSERRIQMKIEIPDKRRKALA</sequence>
<dbReference type="Proteomes" id="UP000826195">
    <property type="component" value="Unassembled WGS sequence"/>
</dbReference>
<keyword evidence="2" id="KW-1185">Reference proteome</keyword>
<reference evidence="1 2" key="1">
    <citation type="journal article" date="2021" name="J. Hered.">
        <title>A chromosome-level genome assembly of the parasitoid wasp, Cotesia glomerata (Hymenoptera: Braconidae).</title>
        <authorList>
            <person name="Pinto B.J."/>
            <person name="Weis J.J."/>
            <person name="Gamble T."/>
            <person name="Ode P.J."/>
            <person name="Paul R."/>
            <person name="Zaspel J.M."/>
        </authorList>
    </citation>
    <scope>NUCLEOTIDE SEQUENCE [LARGE SCALE GENOMIC DNA]</scope>
    <source>
        <strain evidence="1">CgM1</strain>
    </source>
</reference>
<evidence type="ECO:0000313" key="2">
    <source>
        <dbReference type="Proteomes" id="UP000826195"/>
    </source>
</evidence>
<protein>
    <submittedName>
        <fullName evidence="1">Uncharacterized protein</fullName>
    </submittedName>
</protein>
<dbReference type="EMBL" id="JAHXZJ010002237">
    <property type="protein sequence ID" value="KAH0546096.1"/>
    <property type="molecule type" value="Genomic_DNA"/>
</dbReference>
<comment type="caution">
    <text evidence="1">The sequence shown here is derived from an EMBL/GenBank/DDBJ whole genome shotgun (WGS) entry which is preliminary data.</text>
</comment>